<feature type="compositionally biased region" description="Basic and acidic residues" evidence="9">
    <location>
        <begin position="226"/>
        <end position="241"/>
    </location>
</feature>
<dbReference type="PANTHER" id="PTHR30329:SF21">
    <property type="entry name" value="LIPOPROTEIN YIAD-RELATED"/>
    <property type="match status" value="1"/>
</dbReference>
<dbReference type="Proteomes" id="UP001258181">
    <property type="component" value="Unassembled WGS sequence"/>
</dbReference>
<keyword evidence="3" id="KW-1003">Cell membrane</keyword>
<dbReference type="PANTHER" id="PTHR30329">
    <property type="entry name" value="STATOR ELEMENT OF FLAGELLAR MOTOR COMPLEX"/>
    <property type="match status" value="1"/>
</dbReference>
<evidence type="ECO:0000256" key="7">
    <source>
        <dbReference type="PROSITE-ProRule" id="PRU00473"/>
    </source>
</evidence>
<evidence type="ECO:0000256" key="3">
    <source>
        <dbReference type="ARBA" id="ARBA00022475"/>
    </source>
</evidence>
<keyword evidence="6 7" id="KW-0472">Membrane</keyword>
<keyword evidence="5" id="KW-1133">Transmembrane helix</keyword>
<evidence type="ECO:0000256" key="4">
    <source>
        <dbReference type="ARBA" id="ARBA00022692"/>
    </source>
</evidence>
<keyword evidence="8" id="KW-0175">Coiled coil</keyword>
<comment type="caution">
    <text evidence="11">The sequence shown here is derived from an EMBL/GenBank/DDBJ whole genome shotgun (WGS) entry which is preliminary data.</text>
</comment>
<evidence type="ECO:0000256" key="2">
    <source>
        <dbReference type="ARBA" id="ARBA00008914"/>
    </source>
</evidence>
<dbReference type="Pfam" id="PF13677">
    <property type="entry name" value="MotB_plug"/>
    <property type="match status" value="1"/>
</dbReference>
<feature type="region of interest" description="Disordered" evidence="9">
    <location>
        <begin position="221"/>
        <end position="241"/>
    </location>
</feature>
<organism evidence="11 12">
    <name type="scientific">Fictibacillus barbaricus</name>
    <dbReference type="NCBI Taxonomy" id="182136"/>
    <lineage>
        <taxon>Bacteria</taxon>
        <taxon>Bacillati</taxon>
        <taxon>Bacillota</taxon>
        <taxon>Bacilli</taxon>
        <taxon>Bacillales</taxon>
        <taxon>Fictibacillaceae</taxon>
        <taxon>Fictibacillus</taxon>
    </lineage>
</organism>
<accession>A0ABU1TVI4</accession>
<dbReference type="InterPro" id="IPR006665">
    <property type="entry name" value="OmpA-like"/>
</dbReference>
<keyword evidence="4" id="KW-0812">Transmembrane</keyword>
<feature type="domain" description="OmpA-like" evidence="10">
    <location>
        <begin position="130"/>
        <end position="252"/>
    </location>
</feature>
<dbReference type="EMBL" id="JAVDWA010000001">
    <property type="protein sequence ID" value="MDR7071221.1"/>
    <property type="molecule type" value="Genomic_DNA"/>
</dbReference>
<protein>
    <submittedName>
        <fullName evidence="11">Chemotaxis protein MotB</fullName>
    </submittedName>
</protein>
<dbReference type="InterPro" id="IPR050330">
    <property type="entry name" value="Bact_OuterMem_StrucFunc"/>
</dbReference>
<dbReference type="InterPro" id="IPR036737">
    <property type="entry name" value="OmpA-like_sf"/>
</dbReference>
<comment type="subcellular location">
    <subcellularLocation>
        <location evidence="1">Cell membrane</location>
        <topology evidence="1">Single-pass membrane protein</topology>
    </subcellularLocation>
</comment>
<sequence length="258" mass="28754">MAKKKKHHEDHVDETWLIPYADMLTLLLALFIVLFAMSEVDAQKFKQMASAFRNEFTSGTGVMEEQATIPTPDTNPIPKDTESIALSKEEQKQLEEAKKELEALEELQKKINSYIQSNKLTSSLQTQLTENGLLITILDNALFDSGSAIVKPGSREIGKKLSELLVTTPPRNIVIAGHTDNVPINKPDIQSNWELSAFRGINFMRVLLENPGLKPNQVSASGYGEYRPKADNKTAEGRAKNRRVEVLVLPNANLKSVK</sequence>
<proteinExistence type="inferred from homology"/>
<dbReference type="NCBIfam" id="NF005831">
    <property type="entry name" value="PRK07734.1"/>
    <property type="match status" value="1"/>
</dbReference>
<evidence type="ECO:0000256" key="9">
    <source>
        <dbReference type="SAM" id="MobiDB-lite"/>
    </source>
</evidence>
<evidence type="ECO:0000256" key="8">
    <source>
        <dbReference type="SAM" id="Coils"/>
    </source>
</evidence>
<dbReference type="PROSITE" id="PS51123">
    <property type="entry name" value="OMPA_2"/>
    <property type="match status" value="1"/>
</dbReference>
<evidence type="ECO:0000256" key="1">
    <source>
        <dbReference type="ARBA" id="ARBA00004162"/>
    </source>
</evidence>
<dbReference type="InterPro" id="IPR025713">
    <property type="entry name" value="MotB-like_N_dom"/>
</dbReference>
<dbReference type="SUPFAM" id="SSF103088">
    <property type="entry name" value="OmpA-like"/>
    <property type="match status" value="1"/>
</dbReference>
<feature type="coiled-coil region" evidence="8">
    <location>
        <begin position="84"/>
        <end position="117"/>
    </location>
</feature>
<evidence type="ECO:0000256" key="5">
    <source>
        <dbReference type="ARBA" id="ARBA00022989"/>
    </source>
</evidence>
<reference evidence="11 12" key="1">
    <citation type="submission" date="2023-07" db="EMBL/GenBank/DDBJ databases">
        <title>Sorghum-associated microbial communities from plants grown in Nebraska, USA.</title>
        <authorList>
            <person name="Schachtman D."/>
        </authorList>
    </citation>
    <scope>NUCLEOTIDE SEQUENCE [LARGE SCALE GENOMIC DNA]</scope>
    <source>
        <strain evidence="11 12">BE211</strain>
    </source>
</reference>
<dbReference type="CDD" id="cd07185">
    <property type="entry name" value="OmpA_C-like"/>
    <property type="match status" value="1"/>
</dbReference>
<keyword evidence="12" id="KW-1185">Reference proteome</keyword>
<comment type="similarity">
    <text evidence="2">Belongs to the MotB family.</text>
</comment>
<evidence type="ECO:0000259" key="10">
    <source>
        <dbReference type="PROSITE" id="PS51123"/>
    </source>
</evidence>
<dbReference type="Pfam" id="PF00691">
    <property type="entry name" value="OmpA"/>
    <property type="match status" value="1"/>
</dbReference>
<evidence type="ECO:0000313" key="11">
    <source>
        <dbReference type="EMBL" id="MDR7071221.1"/>
    </source>
</evidence>
<evidence type="ECO:0000313" key="12">
    <source>
        <dbReference type="Proteomes" id="UP001258181"/>
    </source>
</evidence>
<name>A0ABU1TVI4_9BACL</name>
<dbReference type="Gene3D" id="3.30.1330.60">
    <property type="entry name" value="OmpA-like domain"/>
    <property type="match status" value="1"/>
</dbReference>
<gene>
    <name evidence="11" type="ORF">J2X07_000196</name>
</gene>
<evidence type="ECO:0000256" key="6">
    <source>
        <dbReference type="ARBA" id="ARBA00023136"/>
    </source>
</evidence>